<evidence type="ECO:0000256" key="1">
    <source>
        <dbReference type="SAM" id="Phobius"/>
    </source>
</evidence>
<keyword evidence="1" id="KW-1133">Transmembrane helix</keyword>
<keyword evidence="1" id="KW-0472">Membrane</keyword>
<dbReference type="EMBL" id="VSSQ01001472">
    <property type="protein sequence ID" value="MPM08625.1"/>
    <property type="molecule type" value="Genomic_DNA"/>
</dbReference>
<gene>
    <name evidence="2" type="ORF">SDC9_54939</name>
</gene>
<name>A0A644WXI1_9ZZZZ</name>
<feature type="transmembrane region" description="Helical" evidence="1">
    <location>
        <begin position="33"/>
        <end position="49"/>
    </location>
</feature>
<protein>
    <submittedName>
        <fullName evidence="2">Uncharacterized protein</fullName>
    </submittedName>
</protein>
<feature type="transmembrane region" description="Helical" evidence="1">
    <location>
        <begin position="70"/>
        <end position="90"/>
    </location>
</feature>
<comment type="caution">
    <text evidence="2">The sequence shown here is derived from an EMBL/GenBank/DDBJ whole genome shotgun (WGS) entry which is preliminary data.</text>
</comment>
<keyword evidence="1" id="KW-0812">Transmembrane</keyword>
<feature type="transmembrane region" description="Helical" evidence="1">
    <location>
        <begin position="7"/>
        <end position="27"/>
    </location>
</feature>
<sequence>MEIKNKTWSILAIIFSTITLISISIYFLGYINLNFVIVILGLSQLFSGISQIELANRINSNPVRKRNKNVGILLVIIGCIISTMSIVEILQ</sequence>
<reference evidence="2" key="1">
    <citation type="submission" date="2019-08" db="EMBL/GenBank/DDBJ databases">
        <authorList>
            <person name="Kucharzyk K."/>
            <person name="Murdoch R.W."/>
            <person name="Higgins S."/>
            <person name="Loffler F."/>
        </authorList>
    </citation>
    <scope>NUCLEOTIDE SEQUENCE</scope>
</reference>
<organism evidence="2">
    <name type="scientific">bioreactor metagenome</name>
    <dbReference type="NCBI Taxonomy" id="1076179"/>
    <lineage>
        <taxon>unclassified sequences</taxon>
        <taxon>metagenomes</taxon>
        <taxon>ecological metagenomes</taxon>
    </lineage>
</organism>
<evidence type="ECO:0000313" key="2">
    <source>
        <dbReference type="EMBL" id="MPM08625.1"/>
    </source>
</evidence>
<proteinExistence type="predicted"/>
<dbReference type="AlphaFoldDB" id="A0A644WXI1"/>
<accession>A0A644WXI1</accession>